<keyword evidence="5" id="KW-0539">Nucleus</keyword>
<evidence type="ECO:0000256" key="4">
    <source>
        <dbReference type="ARBA" id="ARBA00022833"/>
    </source>
</evidence>
<dbReference type="Pfam" id="PF04500">
    <property type="entry name" value="FLYWCH"/>
    <property type="match status" value="1"/>
</dbReference>
<proteinExistence type="predicted"/>
<gene>
    <name evidence="7" type="ORF">ABMA28_002188</name>
</gene>
<dbReference type="GO" id="GO:0005634">
    <property type="term" value="C:nucleus"/>
    <property type="evidence" value="ECO:0007669"/>
    <property type="project" value="UniProtKB-SubCell"/>
</dbReference>
<dbReference type="PROSITE" id="PS50097">
    <property type="entry name" value="BTB"/>
    <property type="match status" value="1"/>
</dbReference>
<evidence type="ECO:0000256" key="1">
    <source>
        <dbReference type="ARBA" id="ARBA00004123"/>
    </source>
</evidence>
<dbReference type="CDD" id="cd18315">
    <property type="entry name" value="BTB_POZ_BAB-like"/>
    <property type="match status" value="1"/>
</dbReference>
<evidence type="ECO:0000256" key="3">
    <source>
        <dbReference type="ARBA" id="ARBA00022771"/>
    </source>
</evidence>
<sequence>MVQSQFSLSWDSYKSSICKGFSSLQQNGEFVDMTLAADGHYVKVHQVLIALASPYLKELISSAPCQHPVLFLNNISNRTLSLLLMYIYTGEVMVPSDHLASFAEAAKALHIKGLENLTGYEGITLKVAENMSQIEEGELCHVSGIKRMDIPMNEGTKKIGLPAAARKIIVKKESQLLQSSDMQRTQTFPSQSVTSMPEANKPDYIEIDTMDDTVTHDSDDDFKTDESFAQQVRKSEPVSDTPVTNLQFTVSIRGSLQIILNRYLYNLHSSKQAAGVRRWRCVDYRNHKCMAFVVTKGNVVLNRANLHNHPFHDKKILSKIEKKSVYSALDEVFGYKEKEELKMTDNDASMEQDDFAILEDFGTGMNEISNKSTEFMKDKIN</sequence>
<evidence type="ECO:0000256" key="5">
    <source>
        <dbReference type="ARBA" id="ARBA00023242"/>
    </source>
</evidence>
<comment type="subcellular location">
    <subcellularLocation>
        <location evidence="1">Nucleus</location>
    </subcellularLocation>
</comment>
<dbReference type="InterPro" id="IPR051095">
    <property type="entry name" value="Dros_DevTransReg"/>
</dbReference>
<dbReference type="InterPro" id="IPR007588">
    <property type="entry name" value="Znf_FLYWCH"/>
</dbReference>
<accession>A0ABD0T023</accession>
<dbReference type="PANTHER" id="PTHR23110">
    <property type="entry name" value="BTB DOMAIN TRANSCRIPTION FACTOR"/>
    <property type="match status" value="1"/>
</dbReference>
<evidence type="ECO:0000313" key="7">
    <source>
        <dbReference type="EMBL" id="KAL0831363.1"/>
    </source>
</evidence>
<dbReference type="Gene3D" id="2.20.25.240">
    <property type="match status" value="1"/>
</dbReference>
<name>A0ABD0T023_LOXSC</name>
<comment type="caution">
    <text evidence="7">The sequence shown here is derived from an EMBL/GenBank/DDBJ whole genome shotgun (WGS) entry which is preliminary data.</text>
</comment>
<dbReference type="PANTHER" id="PTHR23110:SF99">
    <property type="entry name" value="BROAD-COMPLEX CORE PROTEIN ISOFORM 6"/>
    <property type="match status" value="1"/>
</dbReference>
<evidence type="ECO:0000256" key="2">
    <source>
        <dbReference type="ARBA" id="ARBA00022723"/>
    </source>
</evidence>
<dbReference type="SUPFAM" id="SSF54695">
    <property type="entry name" value="POZ domain"/>
    <property type="match status" value="1"/>
</dbReference>
<dbReference type="InterPro" id="IPR011333">
    <property type="entry name" value="SKP1/BTB/POZ_sf"/>
</dbReference>
<evidence type="ECO:0000313" key="8">
    <source>
        <dbReference type="Proteomes" id="UP001549921"/>
    </source>
</evidence>
<protein>
    <recommendedName>
        <fullName evidence="6">BTB domain-containing protein</fullName>
    </recommendedName>
</protein>
<dbReference type="EMBL" id="JBEDNZ010000012">
    <property type="protein sequence ID" value="KAL0831363.1"/>
    <property type="molecule type" value="Genomic_DNA"/>
</dbReference>
<evidence type="ECO:0000259" key="6">
    <source>
        <dbReference type="PROSITE" id="PS50097"/>
    </source>
</evidence>
<dbReference type="Pfam" id="PF00651">
    <property type="entry name" value="BTB"/>
    <property type="match status" value="1"/>
</dbReference>
<dbReference type="Gene3D" id="3.30.710.10">
    <property type="entry name" value="Potassium Channel Kv1.1, Chain A"/>
    <property type="match status" value="1"/>
</dbReference>
<feature type="domain" description="BTB" evidence="6">
    <location>
        <begin position="31"/>
        <end position="96"/>
    </location>
</feature>
<organism evidence="7 8">
    <name type="scientific">Loxostege sticticalis</name>
    <name type="common">Beet webworm moth</name>
    <dbReference type="NCBI Taxonomy" id="481309"/>
    <lineage>
        <taxon>Eukaryota</taxon>
        <taxon>Metazoa</taxon>
        <taxon>Ecdysozoa</taxon>
        <taxon>Arthropoda</taxon>
        <taxon>Hexapoda</taxon>
        <taxon>Insecta</taxon>
        <taxon>Pterygota</taxon>
        <taxon>Neoptera</taxon>
        <taxon>Endopterygota</taxon>
        <taxon>Lepidoptera</taxon>
        <taxon>Glossata</taxon>
        <taxon>Ditrysia</taxon>
        <taxon>Pyraloidea</taxon>
        <taxon>Crambidae</taxon>
        <taxon>Pyraustinae</taxon>
        <taxon>Loxostege</taxon>
    </lineage>
</organism>
<dbReference type="AlphaFoldDB" id="A0ABD0T023"/>
<dbReference type="SMART" id="SM00225">
    <property type="entry name" value="BTB"/>
    <property type="match status" value="1"/>
</dbReference>
<dbReference type="GO" id="GO:0008270">
    <property type="term" value="F:zinc ion binding"/>
    <property type="evidence" value="ECO:0007669"/>
    <property type="project" value="UniProtKB-KW"/>
</dbReference>
<keyword evidence="4" id="KW-0862">Zinc</keyword>
<keyword evidence="3" id="KW-0863">Zinc-finger</keyword>
<dbReference type="Proteomes" id="UP001549921">
    <property type="component" value="Unassembled WGS sequence"/>
</dbReference>
<reference evidence="7 8" key="1">
    <citation type="submission" date="2024-06" db="EMBL/GenBank/DDBJ databases">
        <title>A chromosome-level genome assembly of beet webworm, Loxostege sticticalis.</title>
        <authorList>
            <person name="Zhang Y."/>
        </authorList>
    </citation>
    <scope>NUCLEOTIDE SEQUENCE [LARGE SCALE GENOMIC DNA]</scope>
    <source>
        <strain evidence="7">AQ028</strain>
        <tissue evidence="7">Male pupae</tissue>
    </source>
</reference>
<keyword evidence="2" id="KW-0479">Metal-binding</keyword>
<dbReference type="InterPro" id="IPR000210">
    <property type="entry name" value="BTB/POZ_dom"/>
</dbReference>